<accession>A0A9D3M9A8</accession>
<proteinExistence type="predicted"/>
<organism evidence="1 2">
    <name type="scientific">Anguilla anguilla</name>
    <name type="common">European freshwater eel</name>
    <name type="synonym">Muraena anguilla</name>
    <dbReference type="NCBI Taxonomy" id="7936"/>
    <lineage>
        <taxon>Eukaryota</taxon>
        <taxon>Metazoa</taxon>
        <taxon>Chordata</taxon>
        <taxon>Craniata</taxon>
        <taxon>Vertebrata</taxon>
        <taxon>Euteleostomi</taxon>
        <taxon>Actinopterygii</taxon>
        <taxon>Neopterygii</taxon>
        <taxon>Teleostei</taxon>
        <taxon>Anguilliformes</taxon>
        <taxon>Anguillidae</taxon>
        <taxon>Anguilla</taxon>
    </lineage>
</organism>
<reference evidence="1" key="1">
    <citation type="submission" date="2021-01" db="EMBL/GenBank/DDBJ databases">
        <title>A chromosome-scale assembly of European eel, Anguilla anguilla.</title>
        <authorList>
            <person name="Henkel C."/>
            <person name="Jong-Raadsen S.A."/>
            <person name="Dufour S."/>
            <person name="Weltzien F.-A."/>
            <person name="Palstra A.P."/>
            <person name="Pelster B."/>
            <person name="Spaink H.P."/>
            <person name="Van Den Thillart G.E."/>
            <person name="Jansen H."/>
            <person name="Zahm M."/>
            <person name="Klopp C."/>
            <person name="Cedric C."/>
            <person name="Louis A."/>
            <person name="Berthelot C."/>
            <person name="Parey E."/>
            <person name="Roest Crollius H."/>
            <person name="Montfort J."/>
            <person name="Robinson-Rechavi M."/>
            <person name="Bucao C."/>
            <person name="Bouchez O."/>
            <person name="Gislard M."/>
            <person name="Lluch J."/>
            <person name="Milhes M."/>
            <person name="Lampietro C."/>
            <person name="Lopez Roques C."/>
            <person name="Donnadieu C."/>
            <person name="Braasch I."/>
            <person name="Desvignes T."/>
            <person name="Postlethwait J."/>
            <person name="Bobe J."/>
            <person name="Guiguen Y."/>
            <person name="Dirks R."/>
        </authorList>
    </citation>
    <scope>NUCLEOTIDE SEQUENCE</scope>
    <source>
        <strain evidence="1">Tag_6206</strain>
        <tissue evidence="1">Liver</tissue>
    </source>
</reference>
<protein>
    <submittedName>
        <fullName evidence="1">Uncharacterized protein</fullName>
    </submittedName>
</protein>
<keyword evidence="2" id="KW-1185">Reference proteome</keyword>
<evidence type="ECO:0000313" key="1">
    <source>
        <dbReference type="EMBL" id="KAG5844011.1"/>
    </source>
</evidence>
<sequence>MGHSFCAELCVRQVTMLIGKGNANLLLHPLNELQGCVEDHVAQRCPSDREAVTFMEPLSGLKMVMV</sequence>
<dbReference type="Proteomes" id="UP001044222">
    <property type="component" value="Chromosome 8"/>
</dbReference>
<comment type="caution">
    <text evidence="1">The sequence shown here is derived from an EMBL/GenBank/DDBJ whole genome shotgun (WGS) entry which is preliminary data.</text>
</comment>
<evidence type="ECO:0000313" key="2">
    <source>
        <dbReference type="Proteomes" id="UP001044222"/>
    </source>
</evidence>
<dbReference type="AlphaFoldDB" id="A0A9D3M9A8"/>
<gene>
    <name evidence="1" type="ORF">ANANG_G00156940</name>
</gene>
<dbReference type="EMBL" id="JAFIRN010000008">
    <property type="protein sequence ID" value="KAG5844011.1"/>
    <property type="molecule type" value="Genomic_DNA"/>
</dbReference>
<name>A0A9D3M9A8_ANGAN</name>